<feature type="binding site" evidence="15">
    <location>
        <position position="330"/>
    </location>
    <ligand>
        <name>Mg(2+)</name>
        <dbReference type="ChEBI" id="CHEBI:18420"/>
        <label>2</label>
    </ligand>
</feature>
<evidence type="ECO:0000313" key="18">
    <source>
        <dbReference type="EMBL" id="ALA67173.1"/>
    </source>
</evidence>
<dbReference type="PATRIC" id="fig|1408189.4.peg.995"/>
<feature type="binding site" evidence="14">
    <location>
        <position position="153"/>
    </location>
    <ligand>
        <name>ATP</name>
        <dbReference type="ChEBI" id="CHEBI:30616"/>
    </ligand>
</feature>
<dbReference type="PROSITE" id="PS50975">
    <property type="entry name" value="ATP_GRASP"/>
    <property type="match status" value="1"/>
</dbReference>
<reference evidence="18 19" key="1">
    <citation type="submission" date="2013-10" db="EMBL/GenBank/DDBJ databases">
        <title>Complete genome sequence of Corynebacterium lactis DSM 45799(T), isolated from raw cow milk.</title>
        <authorList>
            <person name="Ruckert C."/>
            <person name="Albersmeier A."/>
            <person name="Lipski A."/>
            <person name="Kalinowski J."/>
        </authorList>
    </citation>
    <scope>NUCLEOTIDE SEQUENCE [LARGE SCALE GENOMIC DNA]</scope>
    <source>
        <strain evidence="18 19">RW2-5</strain>
    </source>
</reference>
<evidence type="ECO:0000256" key="4">
    <source>
        <dbReference type="ARBA" id="ARBA00022723"/>
    </source>
</evidence>
<keyword evidence="6 16" id="KW-0067">ATP-binding</keyword>
<evidence type="ECO:0000256" key="5">
    <source>
        <dbReference type="ARBA" id="ARBA00022741"/>
    </source>
</evidence>
<comment type="cofactor">
    <cofactor evidence="1">
        <name>Mn(2+)</name>
        <dbReference type="ChEBI" id="CHEBI:29035"/>
    </cofactor>
</comment>
<feature type="domain" description="ATP-grasp" evidence="17">
    <location>
        <begin position="157"/>
        <end position="361"/>
    </location>
</feature>
<keyword evidence="5 14" id="KW-0547">Nucleotide-binding</keyword>
<dbReference type="Pfam" id="PF07478">
    <property type="entry name" value="Dala_Dala_lig_C"/>
    <property type="match status" value="1"/>
</dbReference>
<dbReference type="PANTHER" id="PTHR23132:SF25">
    <property type="entry name" value="D-ALANINE--D-ALANINE LIGASE A"/>
    <property type="match status" value="1"/>
</dbReference>
<evidence type="ECO:0000256" key="12">
    <source>
        <dbReference type="HAMAP-Rule" id="MF_00047"/>
    </source>
</evidence>
<keyword evidence="12" id="KW-0963">Cytoplasm</keyword>
<evidence type="ECO:0000256" key="10">
    <source>
        <dbReference type="ARBA" id="ARBA00023211"/>
    </source>
</evidence>
<dbReference type="Pfam" id="PF01820">
    <property type="entry name" value="Dala_Dala_lig_N"/>
    <property type="match status" value="1"/>
</dbReference>
<feature type="active site" evidence="13">
    <location>
        <position position="200"/>
    </location>
</feature>
<dbReference type="EC" id="6.3.2.4" evidence="12"/>
<dbReference type="InterPro" id="IPR005905">
    <property type="entry name" value="D_ala_D_ala"/>
</dbReference>
<dbReference type="PROSITE" id="PS00844">
    <property type="entry name" value="DALA_DALA_LIGASE_2"/>
    <property type="match status" value="1"/>
</dbReference>
<dbReference type="UniPathway" id="UPA00219"/>
<feature type="binding site" evidence="14">
    <location>
        <begin position="192"/>
        <end position="194"/>
    </location>
    <ligand>
        <name>ATP</name>
        <dbReference type="ChEBI" id="CHEBI:30616"/>
    </ligand>
</feature>
<gene>
    <name evidence="12" type="primary">ddl</name>
    <name evidence="18" type="ORF">CLAC_05000</name>
</gene>
<dbReference type="GO" id="GO:0008716">
    <property type="term" value="F:D-alanine-D-alanine ligase activity"/>
    <property type="evidence" value="ECO:0007669"/>
    <property type="project" value="UniProtKB-UniRule"/>
</dbReference>
<dbReference type="InterPro" id="IPR011095">
    <property type="entry name" value="Dala_Dala_lig_C"/>
</dbReference>
<dbReference type="PROSITE" id="PS00843">
    <property type="entry name" value="DALA_DALA_LIGASE_1"/>
    <property type="match status" value="1"/>
</dbReference>
<dbReference type="GO" id="GO:0009252">
    <property type="term" value="P:peptidoglycan biosynthetic process"/>
    <property type="evidence" value="ECO:0007669"/>
    <property type="project" value="UniProtKB-UniRule"/>
</dbReference>
<evidence type="ECO:0000256" key="3">
    <source>
        <dbReference type="ARBA" id="ARBA00022598"/>
    </source>
</evidence>
<feature type="binding site" evidence="15">
    <location>
        <position position="328"/>
    </location>
    <ligand>
        <name>Mg(2+)</name>
        <dbReference type="ChEBI" id="CHEBI:18420"/>
        <label>1</label>
    </ligand>
</feature>
<dbReference type="InterPro" id="IPR011761">
    <property type="entry name" value="ATP-grasp"/>
</dbReference>
<dbReference type="Gene3D" id="3.40.50.20">
    <property type="match status" value="1"/>
</dbReference>
<dbReference type="GO" id="GO:0046872">
    <property type="term" value="F:metal ion binding"/>
    <property type="evidence" value="ECO:0007669"/>
    <property type="project" value="UniProtKB-KW"/>
</dbReference>
<dbReference type="GO" id="GO:0005524">
    <property type="term" value="F:ATP binding"/>
    <property type="evidence" value="ECO:0007669"/>
    <property type="project" value="UniProtKB-UniRule"/>
</dbReference>
<dbReference type="Proteomes" id="UP000058446">
    <property type="component" value="Chromosome"/>
</dbReference>
<evidence type="ECO:0000313" key="19">
    <source>
        <dbReference type="Proteomes" id="UP000058446"/>
    </source>
</evidence>
<dbReference type="OrthoDB" id="9813261at2"/>
<evidence type="ECO:0000256" key="14">
    <source>
        <dbReference type="PIRSR" id="PIRSR039102-2"/>
    </source>
</evidence>
<dbReference type="EMBL" id="CP006841">
    <property type="protein sequence ID" value="ALA67173.1"/>
    <property type="molecule type" value="Genomic_DNA"/>
</dbReference>
<dbReference type="STRING" id="1408189.CLAC_05000"/>
<proteinExistence type="inferred from homology"/>
<evidence type="ECO:0000256" key="8">
    <source>
        <dbReference type="ARBA" id="ARBA00022960"/>
    </source>
</evidence>
<dbReference type="PANTHER" id="PTHR23132">
    <property type="entry name" value="D-ALANINE--D-ALANINE LIGASE"/>
    <property type="match status" value="1"/>
</dbReference>
<comment type="catalytic activity">
    <reaction evidence="12">
        <text>2 D-alanine + ATP = D-alanyl-D-alanine + ADP + phosphate + H(+)</text>
        <dbReference type="Rhea" id="RHEA:11224"/>
        <dbReference type="ChEBI" id="CHEBI:15378"/>
        <dbReference type="ChEBI" id="CHEBI:30616"/>
        <dbReference type="ChEBI" id="CHEBI:43474"/>
        <dbReference type="ChEBI" id="CHEBI:57416"/>
        <dbReference type="ChEBI" id="CHEBI:57822"/>
        <dbReference type="ChEBI" id="CHEBI:456216"/>
        <dbReference type="EC" id="6.3.2.4"/>
    </reaction>
</comment>
<comment type="function">
    <text evidence="12">Cell wall formation.</text>
</comment>
<dbReference type="RefSeq" id="WP_053411946.1">
    <property type="nucleotide sequence ID" value="NZ_CP006841.1"/>
</dbReference>
<dbReference type="NCBIfam" id="TIGR01205">
    <property type="entry name" value="D_ala_D_alaTIGR"/>
    <property type="match status" value="1"/>
</dbReference>
<keyword evidence="9 12" id="KW-0573">Peptidoglycan synthesis</keyword>
<evidence type="ECO:0000256" key="15">
    <source>
        <dbReference type="PIRSR" id="PIRSR039102-3"/>
    </source>
</evidence>
<evidence type="ECO:0000256" key="6">
    <source>
        <dbReference type="ARBA" id="ARBA00022840"/>
    </source>
</evidence>
<keyword evidence="11 12" id="KW-0961">Cell wall biogenesis/degradation</keyword>
<keyword evidence="3 12" id="KW-0436">Ligase</keyword>
<keyword evidence="10 15" id="KW-0464">Manganese</keyword>
<feature type="binding site" evidence="14">
    <location>
        <begin position="200"/>
        <end position="201"/>
    </location>
    <ligand>
        <name>ATP</name>
        <dbReference type="ChEBI" id="CHEBI:30616"/>
    </ligand>
</feature>
<protein>
    <recommendedName>
        <fullName evidence="12">D-alanine--D-alanine ligase</fullName>
        <ecNumber evidence="12">6.3.2.4</ecNumber>
    </recommendedName>
    <alternativeName>
        <fullName evidence="12">D-Ala-D-Ala ligase</fullName>
    </alternativeName>
    <alternativeName>
        <fullName evidence="12">D-alanylalanine synthetase</fullName>
    </alternativeName>
</protein>
<comment type="similarity">
    <text evidence="2 12">Belongs to the D-alanine--D-alanine ligase family.</text>
</comment>
<dbReference type="PIRSF" id="PIRSF039102">
    <property type="entry name" value="Ddl/VanB"/>
    <property type="match status" value="1"/>
</dbReference>
<dbReference type="NCBIfam" id="NF002528">
    <property type="entry name" value="PRK01966.1-4"/>
    <property type="match status" value="1"/>
</dbReference>
<dbReference type="KEGG" id="clw:CLAC_05000"/>
<feature type="binding site" evidence="15">
    <location>
        <position position="328"/>
    </location>
    <ligand>
        <name>Mg(2+)</name>
        <dbReference type="ChEBI" id="CHEBI:18420"/>
        <label>2</label>
    </ligand>
</feature>
<keyword evidence="7 15" id="KW-0460">Magnesium</keyword>
<sequence>MTSPNTSPENRIAVAVIYGGASPEHNVSCVSAGAIMEHLDPERFRVVPVGITREGTWTVGTSDIESLKKHGRELPEVPAGGEEIALSVDSARRGELRFIAGDRAGEVYDKVDVIFPVLHGPHGEDGTIQGLFELSGVAYVGPGVLASSAGMDKERTKNLLHAAGLPTGDQVVLHLGEELTEGEKERLGLPVFVKPARGGSSIGISRVDDWAALGSAIALAREHDWKVIVEAGIDGAEVEIGVLQRADGEIQVSVPALLNGTEDSDEGFYGFETKYLDDVVTAQIPAQLPQQVLDELATDARRAFRALGCDGLTRVDFFVTEAGPIINEVNTMPGFTPISMFPQMFAASGVAYPDLLAALIDRALVARR</sequence>
<evidence type="ECO:0000256" key="1">
    <source>
        <dbReference type="ARBA" id="ARBA00001936"/>
    </source>
</evidence>
<dbReference type="Gene3D" id="3.30.470.20">
    <property type="entry name" value="ATP-grasp fold, B domain"/>
    <property type="match status" value="1"/>
</dbReference>
<evidence type="ECO:0000256" key="13">
    <source>
        <dbReference type="PIRSR" id="PIRSR039102-1"/>
    </source>
</evidence>
<keyword evidence="8 12" id="KW-0133">Cell shape</keyword>
<evidence type="ECO:0000256" key="9">
    <source>
        <dbReference type="ARBA" id="ARBA00022984"/>
    </source>
</evidence>
<evidence type="ECO:0000256" key="16">
    <source>
        <dbReference type="PROSITE-ProRule" id="PRU00409"/>
    </source>
</evidence>
<comment type="subcellular location">
    <subcellularLocation>
        <location evidence="12">Cytoplasm</location>
    </subcellularLocation>
</comment>
<evidence type="ECO:0000259" key="17">
    <source>
        <dbReference type="PROSITE" id="PS50975"/>
    </source>
</evidence>
<evidence type="ECO:0000256" key="2">
    <source>
        <dbReference type="ARBA" id="ARBA00010871"/>
    </source>
</evidence>
<feature type="active site" evidence="13">
    <location>
        <position position="24"/>
    </location>
</feature>
<comment type="pathway">
    <text evidence="12">Cell wall biogenesis; peptidoglycan biosynthesis.</text>
</comment>
<comment type="cofactor">
    <cofactor evidence="15">
        <name>Mg(2+)</name>
        <dbReference type="ChEBI" id="CHEBI:18420"/>
    </cofactor>
    <cofactor evidence="15">
        <name>Mn(2+)</name>
        <dbReference type="ChEBI" id="CHEBI:29035"/>
    </cofactor>
    <text evidence="15">Binds 2 magnesium or manganese ions per subunit.</text>
</comment>
<dbReference type="InterPro" id="IPR013815">
    <property type="entry name" value="ATP_grasp_subdomain_1"/>
</dbReference>
<dbReference type="GO" id="GO:0008360">
    <property type="term" value="P:regulation of cell shape"/>
    <property type="evidence" value="ECO:0007669"/>
    <property type="project" value="UniProtKB-KW"/>
</dbReference>
<dbReference type="InterPro" id="IPR000291">
    <property type="entry name" value="D-Ala_lig_Van_CS"/>
</dbReference>
<dbReference type="FunFam" id="3.30.470.20:FF:000008">
    <property type="entry name" value="D-alanine--D-alanine ligase"/>
    <property type="match status" value="1"/>
</dbReference>
<feature type="binding site" evidence="14">
    <location>
        <begin position="230"/>
        <end position="237"/>
    </location>
    <ligand>
        <name>ATP</name>
        <dbReference type="ChEBI" id="CHEBI:30616"/>
    </ligand>
</feature>
<dbReference type="InterPro" id="IPR016185">
    <property type="entry name" value="PreATP-grasp_dom_sf"/>
</dbReference>
<dbReference type="SUPFAM" id="SSF56059">
    <property type="entry name" value="Glutathione synthetase ATP-binding domain-like"/>
    <property type="match status" value="1"/>
</dbReference>
<evidence type="ECO:0000256" key="11">
    <source>
        <dbReference type="ARBA" id="ARBA00023316"/>
    </source>
</evidence>
<dbReference type="AlphaFoldDB" id="A0A0K2GZP4"/>
<organism evidence="18 19">
    <name type="scientific">Corynebacterium lactis RW2-5</name>
    <dbReference type="NCBI Taxonomy" id="1408189"/>
    <lineage>
        <taxon>Bacteria</taxon>
        <taxon>Bacillati</taxon>
        <taxon>Actinomycetota</taxon>
        <taxon>Actinomycetes</taxon>
        <taxon>Mycobacteriales</taxon>
        <taxon>Corynebacteriaceae</taxon>
        <taxon>Corynebacterium</taxon>
    </lineage>
</organism>
<evidence type="ECO:0000256" key="7">
    <source>
        <dbReference type="ARBA" id="ARBA00022842"/>
    </source>
</evidence>
<dbReference type="InterPro" id="IPR011127">
    <property type="entry name" value="Dala_Dala_lig_N"/>
</dbReference>
<keyword evidence="19" id="KW-1185">Reference proteome</keyword>
<name>A0A0K2GZP4_9CORY</name>
<dbReference type="GO" id="GO:0005829">
    <property type="term" value="C:cytosol"/>
    <property type="evidence" value="ECO:0007669"/>
    <property type="project" value="TreeGrafter"/>
</dbReference>
<dbReference type="Gene3D" id="3.30.1490.20">
    <property type="entry name" value="ATP-grasp fold, A domain"/>
    <property type="match status" value="1"/>
</dbReference>
<feature type="active site" evidence="13">
    <location>
        <position position="339"/>
    </location>
</feature>
<dbReference type="HAMAP" id="MF_00047">
    <property type="entry name" value="Dala_Dala_lig"/>
    <property type="match status" value="1"/>
</dbReference>
<accession>A0A0K2GZP4</accession>
<feature type="binding site" evidence="14">
    <location>
        <begin position="327"/>
        <end position="328"/>
    </location>
    <ligand>
        <name>ATP</name>
        <dbReference type="ChEBI" id="CHEBI:30616"/>
    </ligand>
</feature>
<keyword evidence="4 15" id="KW-0479">Metal-binding</keyword>
<dbReference type="GO" id="GO:0071555">
    <property type="term" value="P:cell wall organization"/>
    <property type="evidence" value="ECO:0007669"/>
    <property type="project" value="UniProtKB-KW"/>
</dbReference>
<dbReference type="SUPFAM" id="SSF52440">
    <property type="entry name" value="PreATP-grasp domain"/>
    <property type="match status" value="1"/>
</dbReference>
<feature type="binding site" evidence="15">
    <location>
        <position position="316"/>
    </location>
    <ligand>
        <name>Mg(2+)</name>
        <dbReference type="ChEBI" id="CHEBI:18420"/>
        <label>1</label>
    </ligand>
</feature>